<comment type="subcellular location">
    <subcellularLocation>
        <location evidence="1 10">Cytoplasm</location>
    </subcellularLocation>
</comment>
<dbReference type="PROSITE" id="PS51195">
    <property type="entry name" value="Q_MOTIF"/>
    <property type="match status" value="1"/>
</dbReference>
<dbReference type="Gene3D" id="3.40.50.300">
    <property type="entry name" value="P-loop containing nucleotide triphosphate hydrolases"/>
    <property type="match status" value="2"/>
</dbReference>
<dbReference type="GO" id="GO:0005840">
    <property type="term" value="C:ribosome"/>
    <property type="evidence" value="ECO:0007669"/>
    <property type="project" value="TreeGrafter"/>
</dbReference>
<feature type="compositionally biased region" description="Basic and acidic residues" evidence="12">
    <location>
        <begin position="460"/>
        <end position="504"/>
    </location>
</feature>
<organism evidence="16 17">
    <name type="scientific">Psychrosphaera saromensis</name>
    <dbReference type="NCBI Taxonomy" id="716813"/>
    <lineage>
        <taxon>Bacteria</taxon>
        <taxon>Pseudomonadati</taxon>
        <taxon>Pseudomonadota</taxon>
        <taxon>Gammaproteobacteria</taxon>
        <taxon>Alteromonadales</taxon>
        <taxon>Pseudoalteromonadaceae</taxon>
        <taxon>Psychrosphaera</taxon>
    </lineage>
</organism>
<keyword evidence="4 10" id="KW-0378">Hydrolase</keyword>
<dbReference type="GO" id="GO:0000027">
    <property type="term" value="P:ribosomal large subunit assembly"/>
    <property type="evidence" value="ECO:0007669"/>
    <property type="project" value="UniProtKB-UniRule"/>
</dbReference>
<comment type="function">
    <text evidence="10">DEAD-box RNA helicase involved in various cellular processes at low temperature, including ribosome biogenesis, mRNA degradation and translation initiation.</text>
</comment>
<dbReference type="InterPro" id="IPR012677">
    <property type="entry name" value="Nucleotide-bd_a/b_plait_sf"/>
</dbReference>
<evidence type="ECO:0000256" key="3">
    <source>
        <dbReference type="ARBA" id="ARBA00022741"/>
    </source>
</evidence>
<dbReference type="SUPFAM" id="SSF52540">
    <property type="entry name" value="P-loop containing nucleoside triphosphate hydrolases"/>
    <property type="match status" value="1"/>
</dbReference>
<dbReference type="CDD" id="cd12499">
    <property type="entry name" value="RRM_EcCsdA_like"/>
    <property type="match status" value="1"/>
</dbReference>
<evidence type="ECO:0000256" key="11">
    <source>
        <dbReference type="PROSITE-ProRule" id="PRU00552"/>
    </source>
</evidence>
<dbReference type="Pfam" id="PF25399">
    <property type="entry name" value="DeaD_dimer"/>
    <property type="match status" value="1"/>
</dbReference>
<sequence>MTENVVEPQPEAAEVAQLKFADLGLSPAVLDAVTSVGYETPSPIQAECIPHILNGDDVLGIAQTGTGKTAAFALPALCKLDAKINSPQVLVLTPTRELAIQVAEAFTTYAEKLKGFHVLPIYGGQDFRTQLRSLKRGVHVVVGTPGRVMDHMRRETLDLSNLKMVILDEADEMLRMGFIDDVEWIMESVAKNTQIALFSATMPAQILKVTKNYLKNPKEVRIKPKTASHSNITQQYWIVNNNQKLDVLTRILELIQFEGMIIFVKTRQSTGELADKLSARGYAAAALNGDMNQSHREQCIESLKSGRLDIIIATDVAARGIDVERVTYVINYDLPYDVESYVHRVGRTGRAGRKGNAILFASPRERRLLKTIERETKQTILPYEAPSNEEVTQLRVAGFKEKMTDALGSQDLDFFNKLAADFAAEHEMEVSEVAGALAYLAQQEAPLQVTGRSMPGNNNADDRGGDRGGRDRDRGERGGRERGGRDRDRGERSERGPRTERDPGVKMQAYRIEVGREHGATPRDIVGAIANEANLSSKFIGNIKLMPNFSVVELPADMPAEVQQQLKQTRIRNQPLDLKVDPRGGEGVGAREERGGRRDGGAGRPRRDGGASRARGGEGHRGQRDGASRGPKRD</sequence>
<dbReference type="PANTHER" id="PTHR47963">
    <property type="entry name" value="DEAD-BOX ATP-DEPENDENT RNA HELICASE 47, MITOCHONDRIAL"/>
    <property type="match status" value="1"/>
</dbReference>
<dbReference type="Gene3D" id="3.30.70.330">
    <property type="match status" value="1"/>
</dbReference>
<dbReference type="GO" id="GO:0070417">
    <property type="term" value="P:cellular response to cold"/>
    <property type="evidence" value="ECO:0007669"/>
    <property type="project" value="InterPro"/>
</dbReference>
<dbReference type="InterPro" id="IPR034415">
    <property type="entry name" value="CsdA_RRM"/>
</dbReference>
<dbReference type="InterPro" id="IPR011545">
    <property type="entry name" value="DEAD/DEAH_box_helicase_dom"/>
</dbReference>
<dbReference type="OrthoDB" id="9805696at2"/>
<reference evidence="16 17" key="1">
    <citation type="submission" date="2016-12" db="EMBL/GenBank/DDBJ databases">
        <title>Diversity of luminous bacteria.</title>
        <authorList>
            <person name="Yoshizawa S."/>
            <person name="Kogure K."/>
        </authorList>
    </citation>
    <scope>NUCLEOTIDE SEQUENCE [LARGE SCALE GENOMIC DNA]</scope>
    <source>
        <strain evidence="16 17">SA4-48</strain>
    </source>
</reference>
<dbReference type="PROSITE" id="PS51194">
    <property type="entry name" value="HELICASE_CTER"/>
    <property type="match status" value="1"/>
</dbReference>
<dbReference type="InterPro" id="IPR005580">
    <property type="entry name" value="DbpA/CsdA_RNA-bd_dom"/>
</dbReference>
<dbReference type="InterPro" id="IPR014001">
    <property type="entry name" value="Helicase_ATP-bd"/>
</dbReference>
<feature type="domain" description="Helicase ATP-binding" evidence="13">
    <location>
        <begin position="49"/>
        <end position="220"/>
    </location>
</feature>
<dbReference type="InterPro" id="IPR027417">
    <property type="entry name" value="P-loop_NTPase"/>
</dbReference>
<keyword evidence="5 10" id="KW-0347">Helicase</keyword>
<dbReference type="InterPro" id="IPR000629">
    <property type="entry name" value="RNA-helicase_DEAD-box_CS"/>
</dbReference>
<evidence type="ECO:0000256" key="8">
    <source>
        <dbReference type="ARBA" id="ARBA00023016"/>
    </source>
</evidence>
<protein>
    <recommendedName>
        <fullName evidence="10">ATP-dependent RNA helicase DeaD</fullName>
        <ecNumber evidence="10">3.6.4.13</ecNumber>
    </recommendedName>
    <alternativeName>
        <fullName evidence="10">Cold-shock DEAD box protein A</fullName>
    </alternativeName>
</protein>
<keyword evidence="2 10" id="KW-0963">Cytoplasm</keyword>
<dbReference type="EMBL" id="MSCH01000003">
    <property type="protein sequence ID" value="PQJ53152.1"/>
    <property type="molecule type" value="Genomic_DNA"/>
</dbReference>
<evidence type="ECO:0000256" key="12">
    <source>
        <dbReference type="SAM" id="MobiDB-lite"/>
    </source>
</evidence>
<dbReference type="InterPro" id="IPR028618">
    <property type="entry name" value="DEAD_helicase_DeaD"/>
</dbReference>
<accession>A0A2S7UUF5</accession>
<dbReference type="InterPro" id="IPR044742">
    <property type="entry name" value="DEAD/DEAH_RhlB"/>
</dbReference>
<evidence type="ECO:0000256" key="6">
    <source>
        <dbReference type="ARBA" id="ARBA00022840"/>
    </source>
</evidence>
<dbReference type="CDD" id="cd00268">
    <property type="entry name" value="DEADc"/>
    <property type="match status" value="1"/>
</dbReference>
<dbReference type="InterPro" id="IPR057325">
    <property type="entry name" value="DeaD_dimer"/>
</dbReference>
<dbReference type="Pfam" id="PF00270">
    <property type="entry name" value="DEAD"/>
    <property type="match status" value="1"/>
</dbReference>
<evidence type="ECO:0000256" key="1">
    <source>
        <dbReference type="ARBA" id="ARBA00004496"/>
    </source>
</evidence>
<feature type="compositionally biased region" description="Basic and acidic residues" evidence="12">
    <location>
        <begin position="578"/>
        <end position="634"/>
    </location>
</feature>
<evidence type="ECO:0000256" key="10">
    <source>
        <dbReference type="HAMAP-Rule" id="MF_00964"/>
    </source>
</evidence>
<dbReference type="Pfam" id="PF00271">
    <property type="entry name" value="Helicase_C"/>
    <property type="match status" value="1"/>
</dbReference>
<dbReference type="SMART" id="SM00490">
    <property type="entry name" value="HELICc"/>
    <property type="match status" value="1"/>
</dbReference>
<evidence type="ECO:0000313" key="16">
    <source>
        <dbReference type="EMBL" id="PQJ53152.1"/>
    </source>
</evidence>
<dbReference type="GO" id="GO:0003724">
    <property type="term" value="F:RNA helicase activity"/>
    <property type="evidence" value="ECO:0007669"/>
    <property type="project" value="UniProtKB-UniRule"/>
</dbReference>
<dbReference type="GO" id="GO:0005524">
    <property type="term" value="F:ATP binding"/>
    <property type="evidence" value="ECO:0007669"/>
    <property type="project" value="UniProtKB-UniRule"/>
</dbReference>
<dbReference type="CDD" id="cd18787">
    <property type="entry name" value="SF2_C_DEAD"/>
    <property type="match status" value="1"/>
</dbReference>
<dbReference type="SMART" id="SM00487">
    <property type="entry name" value="DEXDc"/>
    <property type="match status" value="1"/>
</dbReference>
<dbReference type="GO" id="GO:0016887">
    <property type="term" value="F:ATP hydrolysis activity"/>
    <property type="evidence" value="ECO:0007669"/>
    <property type="project" value="RHEA"/>
</dbReference>
<dbReference type="PROSITE" id="PS00039">
    <property type="entry name" value="DEAD_ATP_HELICASE"/>
    <property type="match status" value="1"/>
</dbReference>
<keyword evidence="3 10" id="KW-0547">Nucleotide-binding</keyword>
<evidence type="ECO:0000256" key="2">
    <source>
        <dbReference type="ARBA" id="ARBA00022490"/>
    </source>
</evidence>
<dbReference type="InterPro" id="IPR014014">
    <property type="entry name" value="RNA_helicase_DEAD_Q_motif"/>
</dbReference>
<keyword evidence="17" id="KW-1185">Reference proteome</keyword>
<feature type="domain" description="DEAD-box RNA helicase Q" evidence="15">
    <location>
        <begin position="18"/>
        <end position="46"/>
    </location>
</feature>
<comment type="caution">
    <text evidence="16">The sequence shown here is derived from an EMBL/GenBank/DDBJ whole genome shotgun (WGS) entry which is preliminary data.</text>
</comment>
<proteinExistence type="inferred from homology"/>
<evidence type="ECO:0000256" key="4">
    <source>
        <dbReference type="ARBA" id="ARBA00022801"/>
    </source>
</evidence>
<dbReference type="GO" id="GO:0006401">
    <property type="term" value="P:RNA catabolic process"/>
    <property type="evidence" value="ECO:0007669"/>
    <property type="project" value="UniProtKB-UniRule"/>
</dbReference>
<dbReference type="InterPro" id="IPR050547">
    <property type="entry name" value="DEAD_box_RNA_helicases"/>
</dbReference>
<name>A0A2S7UUF5_9GAMM</name>
<keyword evidence="7 10" id="KW-0694">RNA-binding</keyword>
<evidence type="ECO:0000259" key="14">
    <source>
        <dbReference type="PROSITE" id="PS51194"/>
    </source>
</evidence>
<gene>
    <name evidence="10" type="primary">deaD</name>
    <name evidence="10" type="synonym">csdA</name>
    <name evidence="16" type="ORF">BTO11_05390</name>
</gene>
<evidence type="ECO:0000256" key="5">
    <source>
        <dbReference type="ARBA" id="ARBA00022806"/>
    </source>
</evidence>
<evidence type="ECO:0000256" key="9">
    <source>
        <dbReference type="ARBA" id="ARBA00047984"/>
    </source>
</evidence>
<dbReference type="RefSeq" id="WP_105051629.1">
    <property type="nucleotide sequence ID" value="NZ_BMYG01000003.1"/>
</dbReference>
<dbReference type="PANTHER" id="PTHR47963:SF8">
    <property type="entry name" value="ATP-DEPENDENT RNA HELICASE DEAD"/>
    <property type="match status" value="1"/>
</dbReference>
<dbReference type="HAMAP" id="MF_00964">
    <property type="entry name" value="DEAD_helicase_DeaD"/>
    <property type="match status" value="1"/>
</dbReference>
<dbReference type="AlphaFoldDB" id="A0A2S7UUF5"/>
<feature type="domain" description="Helicase C-terminal" evidence="14">
    <location>
        <begin position="247"/>
        <end position="393"/>
    </location>
</feature>
<feature type="region of interest" description="Disordered" evidence="12">
    <location>
        <begin position="448"/>
        <end position="510"/>
    </location>
</feature>
<dbReference type="FunFam" id="3.40.50.300:FF:000108">
    <property type="entry name" value="ATP-dependent RNA helicase RhlE"/>
    <property type="match status" value="1"/>
</dbReference>
<dbReference type="GO" id="GO:0005829">
    <property type="term" value="C:cytosol"/>
    <property type="evidence" value="ECO:0007669"/>
    <property type="project" value="TreeGrafter"/>
</dbReference>
<feature type="region of interest" description="Disordered" evidence="12">
    <location>
        <begin position="568"/>
        <end position="634"/>
    </location>
</feature>
<dbReference type="Pfam" id="PF03880">
    <property type="entry name" value="DbpA"/>
    <property type="match status" value="1"/>
</dbReference>
<feature type="short sequence motif" description="Q motif" evidence="11">
    <location>
        <begin position="18"/>
        <end position="46"/>
    </location>
</feature>
<dbReference type="EC" id="3.6.4.13" evidence="10"/>
<evidence type="ECO:0000259" key="13">
    <source>
        <dbReference type="PROSITE" id="PS51192"/>
    </source>
</evidence>
<evidence type="ECO:0000259" key="15">
    <source>
        <dbReference type="PROSITE" id="PS51195"/>
    </source>
</evidence>
<comment type="catalytic activity">
    <reaction evidence="9 10">
        <text>ATP + H2O = ADP + phosphate + H(+)</text>
        <dbReference type="Rhea" id="RHEA:13065"/>
        <dbReference type="ChEBI" id="CHEBI:15377"/>
        <dbReference type="ChEBI" id="CHEBI:15378"/>
        <dbReference type="ChEBI" id="CHEBI:30616"/>
        <dbReference type="ChEBI" id="CHEBI:43474"/>
        <dbReference type="ChEBI" id="CHEBI:456216"/>
        <dbReference type="EC" id="3.6.4.13"/>
    </reaction>
</comment>
<keyword evidence="8 10" id="KW-0346">Stress response</keyword>
<comment type="similarity">
    <text evidence="10">Belongs to the DEAD box helicase family. DeaD/CsdA subfamily.</text>
</comment>
<evidence type="ECO:0000313" key="17">
    <source>
        <dbReference type="Proteomes" id="UP000239007"/>
    </source>
</evidence>
<evidence type="ECO:0000256" key="7">
    <source>
        <dbReference type="ARBA" id="ARBA00022884"/>
    </source>
</evidence>
<dbReference type="GO" id="GO:0033592">
    <property type="term" value="F:RNA strand annealing activity"/>
    <property type="evidence" value="ECO:0007669"/>
    <property type="project" value="TreeGrafter"/>
</dbReference>
<dbReference type="PROSITE" id="PS51192">
    <property type="entry name" value="HELICASE_ATP_BIND_1"/>
    <property type="match status" value="1"/>
</dbReference>
<dbReference type="InterPro" id="IPR001650">
    <property type="entry name" value="Helicase_C-like"/>
</dbReference>
<dbReference type="FunFam" id="3.30.70.330:FF:000068">
    <property type="entry name" value="ATP-dependent RNA helicase DeaD"/>
    <property type="match status" value="1"/>
</dbReference>
<keyword evidence="6 10" id="KW-0067">ATP-binding</keyword>
<dbReference type="Proteomes" id="UP000239007">
    <property type="component" value="Unassembled WGS sequence"/>
</dbReference>